<dbReference type="PANTHER" id="PTHR39174:SF1">
    <property type="entry name" value="INNER MEMBRANE PROTEIN"/>
    <property type="match status" value="1"/>
</dbReference>
<dbReference type="PANTHER" id="PTHR39174">
    <property type="entry name" value="INNER MEMBRANE PROTEIN-RELATED"/>
    <property type="match status" value="1"/>
</dbReference>
<keyword evidence="1" id="KW-0472">Membrane</keyword>
<keyword evidence="1" id="KW-1133">Transmembrane helix</keyword>
<gene>
    <name evidence="2" type="ORF">CHL78_003550</name>
</gene>
<sequence length="109" mass="12549">MDNNKNSDTYEIIEDPRYKQCNKEALMGLGLGIINLVWWFGWGYGLGSKPVSEYTYILGFPAWFFMSCIVGGVLFSILTVIMINKFFKNMPLGPLSKEEVEEYRKDSSR</sequence>
<protein>
    <submittedName>
        <fullName evidence="2">DUF997 family protein</fullName>
    </submittedName>
</protein>
<organism evidence="2 3">
    <name type="scientific">Romboutsia weinsteinii</name>
    <dbReference type="NCBI Taxonomy" id="2020949"/>
    <lineage>
        <taxon>Bacteria</taxon>
        <taxon>Bacillati</taxon>
        <taxon>Bacillota</taxon>
        <taxon>Clostridia</taxon>
        <taxon>Peptostreptococcales</taxon>
        <taxon>Peptostreptococcaceae</taxon>
        <taxon>Romboutsia</taxon>
    </lineage>
</organism>
<dbReference type="InterPro" id="IPR010398">
    <property type="entry name" value="DUF997"/>
</dbReference>
<reference evidence="2 3" key="1">
    <citation type="journal article" date="2017" name="Genome Announc.">
        <title>Draft Genome Sequence of Romboutsia weinsteinii sp. nov. Strain CCRI-19649(T) Isolated from Surface Water.</title>
        <authorList>
            <person name="Maheux A.F."/>
            <person name="Boudreau D.K."/>
            <person name="Berube E."/>
            <person name="Boissinot M."/>
            <person name="Cantin P."/>
            <person name="Raymond F."/>
            <person name="Corbeil J."/>
            <person name="Omar R.F."/>
            <person name="Bergeron M.G."/>
        </authorList>
    </citation>
    <scope>NUCLEOTIDE SEQUENCE [LARGE SCALE GENOMIC DNA]</scope>
    <source>
        <strain evidence="2 3">CCRI-19649</strain>
    </source>
</reference>
<evidence type="ECO:0000256" key="1">
    <source>
        <dbReference type="SAM" id="Phobius"/>
    </source>
</evidence>
<feature type="transmembrane region" description="Helical" evidence="1">
    <location>
        <begin position="62"/>
        <end position="83"/>
    </location>
</feature>
<accession>A0A371J8L1</accession>
<name>A0A371J8L1_9FIRM</name>
<keyword evidence="3" id="KW-1185">Reference proteome</keyword>
<comment type="caution">
    <text evidence="2">The sequence shown here is derived from an EMBL/GenBank/DDBJ whole genome shotgun (WGS) entry which is preliminary data.</text>
</comment>
<dbReference type="Pfam" id="PF06196">
    <property type="entry name" value="DUF997"/>
    <property type="match status" value="1"/>
</dbReference>
<dbReference type="AlphaFoldDB" id="A0A371J8L1"/>
<proteinExistence type="predicted"/>
<feature type="transmembrane region" description="Helical" evidence="1">
    <location>
        <begin position="25"/>
        <end position="42"/>
    </location>
</feature>
<dbReference type="Proteomes" id="UP000215694">
    <property type="component" value="Unassembled WGS sequence"/>
</dbReference>
<dbReference type="OrthoDB" id="1752893at2"/>
<dbReference type="RefSeq" id="WP_094367249.1">
    <property type="nucleotide sequence ID" value="NZ_NOJY02000004.1"/>
</dbReference>
<evidence type="ECO:0000313" key="3">
    <source>
        <dbReference type="Proteomes" id="UP000215694"/>
    </source>
</evidence>
<evidence type="ECO:0000313" key="2">
    <source>
        <dbReference type="EMBL" id="RDY29007.1"/>
    </source>
</evidence>
<dbReference type="EMBL" id="NOJY02000004">
    <property type="protein sequence ID" value="RDY29007.1"/>
    <property type="molecule type" value="Genomic_DNA"/>
</dbReference>
<keyword evidence="1" id="KW-0812">Transmembrane</keyword>